<gene>
    <name evidence="3" type="ORF">ACFONC_06735</name>
</gene>
<proteinExistence type="inferred from homology"/>
<comment type="similarity">
    <text evidence="1">Belongs to the YciI family.</text>
</comment>
<dbReference type="Pfam" id="PF03795">
    <property type="entry name" value="YCII"/>
    <property type="match status" value="1"/>
</dbReference>
<feature type="domain" description="YCII-related" evidence="2">
    <location>
        <begin position="7"/>
        <end position="87"/>
    </location>
</feature>
<dbReference type="InterPro" id="IPR005545">
    <property type="entry name" value="YCII"/>
</dbReference>
<dbReference type="InterPro" id="IPR051807">
    <property type="entry name" value="Sec-metab_biosynth-assoc"/>
</dbReference>
<evidence type="ECO:0000256" key="1">
    <source>
        <dbReference type="ARBA" id="ARBA00007689"/>
    </source>
</evidence>
<dbReference type="RefSeq" id="WP_386742939.1">
    <property type="nucleotide sequence ID" value="NZ_JBHRYA010000003.1"/>
</dbReference>
<dbReference type="PANTHER" id="PTHR33606">
    <property type="entry name" value="PROTEIN YCII"/>
    <property type="match status" value="1"/>
</dbReference>
<dbReference type="Proteomes" id="UP001595705">
    <property type="component" value="Unassembled WGS sequence"/>
</dbReference>
<dbReference type="InterPro" id="IPR011008">
    <property type="entry name" value="Dimeric_a/b-barrel"/>
</dbReference>
<reference evidence="4" key="1">
    <citation type="journal article" date="2019" name="Int. J. Syst. Evol. Microbiol.">
        <title>The Global Catalogue of Microorganisms (GCM) 10K type strain sequencing project: providing services to taxonomists for standard genome sequencing and annotation.</title>
        <authorList>
            <consortium name="The Broad Institute Genomics Platform"/>
            <consortium name="The Broad Institute Genome Sequencing Center for Infectious Disease"/>
            <person name="Wu L."/>
            <person name="Ma J."/>
        </authorList>
    </citation>
    <scope>NUCLEOTIDE SEQUENCE [LARGE SCALE GENOMIC DNA]</scope>
    <source>
        <strain evidence="4">KCTC 42441</strain>
    </source>
</reference>
<protein>
    <submittedName>
        <fullName evidence="3">YciI family protein</fullName>
    </submittedName>
</protein>
<dbReference type="Gene3D" id="3.30.70.1060">
    <property type="entry name" value="Dimeric alpha+beta barrel"/>
    <property type="match status" value="1"/>
</dbReference>
<comment type="caution">
    <text evidence="3">The sequence shown here is derived from an EMBL/GenBank/DDBJ whole genome shotgun (WGS) entry which is preliminary data.</text>
</comment>
<evidence type="ECO:0000313" key="3">
    <source>
        <dbReference type="EMBL" id="MFC3715841.1"/>
    </source>
</evidence>
<evidence type="ECO:0000313" key="4">
    <source>
        <dbReference type="Proteomes" id="UP001595705"/>
    </source>
</evidence>
<dbReference type="EMBL" id="JBHRYA010000003">
    <property type="protein sequence ID" value="MFC3715841.1"/>
    <property type="molecule type" value="Genomic_DNA"/>
</dbReference>
<dbReference type="SUPFAM" id="SSF54909">
    <property type="entry name" value="Dimeric alpha+beta barrel"/>
    <property type="match status" value="1"/>
</dbReference>
<accession>A0ABV7XJE5</accession>
<sequence>MARTFAVMYFYSPDVALQDATRPAHLAHLRGLVDAGKLVASGPWGPGDVRGGLLIFRVDDQADVQAIVDRDPFITQGVVATSEIREWVPLLGPAAQALAAEKTAN</sequence>
<name>A0ABV7XJE5_9GAMM</name>
<organism evidence="3 4">
    <name type="scientific">Luteimonas soli</name>
    <dbReference type="NCBI Taxonomy" id="1648966"/>
    <lineage>
        <taxon>Bacteria</taxon>
        <taxon>Pseudomonadati</taxon>
        <taxon>Pseudomonadota</taxon>
        <taxon>Gammaproteobacteria</taxon>
        <taxon>Lysobacterales</taxon>
        <taxon>Lysobacteraceae</taxon>
        <taxon>Luteimonas</taxon>
    </lineage>
</organism>
<keyword evidence="4" id="KW-1185">Reference proteome</keyword>
<evidence type="ECO:0000259" key="2">
    <source>
        <dbReference type="Pfam" id="PF03795"/>
    </source>
</evidence>
<dbReference type="PANTHER" id="PTHR33606:SF3">
    <property type="entry name" value="PROTEIN YCII"/>
    <property type="match status" value="1"/>
</dbReference>